<reference evidence="1 2" key="1">
    <citation type="submission" date="2017-06" db="EMBL/GenBank/DDBJ databases">
        <authorList>
            <person name="Kim H.J."/>
            <person name="Triplett B.A."/>
        </authorList>
    </citation>
    <scope>NUCLEOTIDE SEQUENCE [LARGE SCALE GENOMIC DNA]</scope>
    <source>
        <strain evidence="1 2">U15</strain>
    </source>
</reference>
<evidence type="ECO:0000313" key="1">
    <source>
        <dbReference type="EMBL" id="SNT35257.1"/>
    </source>
</evidence>
<keyword evidence="2" id="KW-1185">Reference proteome</keyword>
<organism evidence="1 2">
    <name type="scientific">Noviherbaspirillum humi</name>
    <dbReference type="NCBI Taxonomy" id="1688639"/>
    <lineage>
        <taxon>Bacteria</taxon>
        <taxon>Pseudomonadati</taxon>
        <taxon>Pseudomonadota</taxon>
        <taxon>Betaproteobacteria</taxon>
        <taxon>Burkholderiales</taxon>
        <taxon>Oxalobacteraceae</taxon>
        <taxon>Noviherbaspirillum</taxon>
    </lineage>
</organism>
<gene>
    <name evidence="1" type="ORF">SAMN06265795_1285</name>
</gene>
<dbReference type="AlphaFoldDB" id="A0A239LX74"/>
<dbReference type="InterPro" id="IPR036692">
    <property type="entry name" value="Shew3726-like_sf"/>
</dbReference>
<accession>A0A239LX74</accession>
<dbReference type="SUPFAM" id="SSF160272">
    <property type="entry name" value="Shew3726-like"/>
    <property type="match status" value="1"/>
</dbReference>
<proteinExistence type="predicted"/>
<dbReference type="Proteomes" id="UP000198284">
    <property type="component" value="Unassembled WGS sequence"/>
</dbReference>
<name>A0A239LX74_9BURK</name>
<evidence type="ECO:0000313" key="2">
    <source>
        <dbReference type="Proteomes" id="UP000198284"/>
    </source>
</evidence>
<dbReference type="EMBL" id="FZOT01000028">
    <property type="protein sequence ID" value="SNT35257.1"/>
    <property type="molecule type" value="Genomic_DNA"/>
</dbReference>
<protein>
    <submittedName>
        <fullName evidence="1">Uncharacterized protein</fullName>
    </submittedName>
</protein>
<sequence>MKPGTQRGSITVKDFNVNHHDHAPHLSGEDIAFFVNVDALDRECLIRKEALQQLSGIKADEVSQFSPLEVFHAYEGKIKGVARRLVAAGVSGTPLVLTPETFSSPPRTS</sequence>